<feature type="compositionally biased region" description="Basic and acidic residues" evidence="1">
    <location>
        <begin position="1"/>
        <end position="18"/>
    </location>
</feature>
<name>A0A2P5B8H0_PARAD</name>
<dbReference type="Proteomes" id="UP000237105">
    <property type="component" value="Unassembled WGS sequence"/>
</dbReference>
<feature type="region of interest" description="Disordered" evidence="1">
    <location>
        <begin position="1"/>
        <end position="23"/>
    </location>
</feature>
<gene>
    <name evidence="2" type="ORF">PanWU01x14_261270</name>
</gene>
<comment type="caution">
    <text evidence="2">The sequence shown here is derived from an EMBL/GenBank/DDBJ whole genome shotgun (WGS) entry which is preliminary data.</text>
</comment>
<evidence type="ECO:0000313" key="3">
    <source>
        <dbReference type="Proteomes" id="UP000237105"/>
    </source>
</evidence>
<sequence>MAGKEKELPENSNKKPEDSCSGDCCHSEGFAWTRKPMQRCLGATTSAIASCNLKTAGPLYLSKFSTDGKLHCASRFLDRRRFIVPLETARLHWSMILERRLQPQLSALIATGCSAQGAGFLGTPALNARARTAIIRWTKSSWTLQREKNGRNVLIAPSMCRGLQAVNPLAAGYYH</sequence>
<keyword evidence="3" id="KW-1185">Reference proteome</keyword>
<reference evidence="3" key="1">
    <citation type="submission" date="2016-06" db="EMBL/GenBank/DDBJ databases">
        <title>Parallel loss of symbiosis genes in relatives of nitrogen-fixing non-legume Parasponia.</title>
        <authorList>
            <person name="Van Velzen R."/>
            <person name="Holmer R."/>
            <person name="Bu F."/>
            <person name="Rutten L."/>
            <person name="Van Zeijl A."/>
            <person name="Liu W."/>
            <person name="Santuari L."/>
            <person name="Cao Q."/>
            <person name="Sharma T."/>
            <person name="Shen D."/>
            <person name="Roswanjaya Y."/>
            <person name="Wardhani T."/>
            <person name="Kalhor M.S."/>
            <person name="Jansen J."/>
            <person name="Van den Hoogen J."/>
            <person name="Gungor B."/>
            <person name="Hartog M."/>
            <person name="Hontelez J."/>
            <person name="Verver J."/>
            <person name="Yang W.-C."/>
            <person name="Schijlen E."/>
            <person name="Repin R."/>
            <person name="Schilthuizen M."/>
            <person name="Schranz E."/>
            <person name="Heidstra R."/>
            <person name="Miyata K."/>
            <person name="Fedorova E."/>
            <person name="Kohlen W."/>
            <person name="Bisseling T."/>
            <person name="Smit S."/>
            <person name="Geurts R."/>
        </authorList>
    </citation>
    <scope>NUCLEOTIDE SEQUENCE [LARGE SCALE GENOMIC DNA]</scope>
    <source>
        <strain evidence="3">cv. WU1-14</strain>
    </source>
</reference>
<dbReference type="EMBL" id="JXTB01000337">
    <property type="protein sequence ID" value="PON45093.1"/>
    <property type="molecule type" value="Genomic_DNA"/>
</dbReference>
<accession>A0A2P5B8H0</accession>
<evidence type="ECO:0000256" key="1">
    <source>
        <dbReference type="SAM" id="MobiDB-lite"/>
    </source>
</evidence>
<proteinExistence type="predicted"/>
<evidence type="ECO:0000313" key="2">
    <source>
        <dbReference type="EMBL" id="PON45093.1"/>
    </source>
</evidence>
<dbReference type="AlphaFoldDB" id="A0A2P5B8H0"/>
<organism evidence="2 3">
    <name type="scientific">Parasponia andersonii</name>
    <name type="common">Sponia andersonii</name>
    <dbReference type="NCBI Taxonomy" id="3476"/>
    <lineage>
        <taxon>Eukaryota</taxon>
        <taxon>Viridiplantae</taxon>
        <taxon>Streptophyta</taxon>
        <taxon>Embryophyta</taxon>
        <taxon>Tracheophyta</taxon>
        <taxon>Spermatophyta</taxon>
        <taxon>Magnoliopsida</taxon>
        <taxon>eudicotyledons</taxon>
        <taxon>Gunneridae</taxon>
        <taxon>Pentapetalae</taxon>
        <taxon>rosids</taxon>
        <taxon>fabids</taxon>
        <taxon>Rosales</taxon>
        <taxon>Cannabaceae</taxon>
        <taxon>Parasponia</taxon>
    </lineage>
</organism>
<protein>
    <submittedName>
        <fullName evidence="2">Uncharacterized protein</fullName>
    </submittedName>
</protein>